<sequence>MIKSYLLKTVNKYLDKYFEAINPKDIDYGLLNGEVTLKNTLFKESCLNNFMLKDSKIQEISIKYNWSLLGRASINLLIKGMCINMQHESFENKSQDDIQDTSSIDSLKEANINIEISNTVVKYCSITMRIDKIAFTTTEIPYRKNIKIESIAVLESGIEILRIPTIEMEMDLKRISLSVLVRRIYIKINTRAINTILSYKDRFISDKKDSRVAVKIICNLHTVVVDLTEIRKRVIFNTLSLSASNKYKIWIEKISVRALSRKKAFAIKDSKCLRNEILVSRICGDQSFCKIERCYVDANETMAFVAFYRNIVYKKKKNSENIVLIISQLTVLLDGMEFCTSNSRFSSQKDPNRLTLTTESVSINDLATKRDIATKRDLATKRDIATKRDLVKIDFIKIDLKDLVKTETGDILVDIEGVNLEKINKIYKKYCGGEDNLNITFEQYITSLKIVYDNQETLFDTDGIILKYNSTKSPMLSISSESLWTVELCRIRNQFVCSFTDLYLDLKSIDRLNHKYVLPRMAEIRKLLVSRNSLQSENSVRYIFYNTNIAYEDLKLNVEFLEYSSSYLKTIFNITLEDDKYLIVDRGHLKIQLDDILLIRTTENLRINVTNHIIQRLSRFKDDIKNSIMVFIMDEEPAAGFCWILDSEGVSLNIFDDDLREIAAVYLMETKIGNLRESDVIRKLYFRVKDIQIDNQTLKNIYPVILHKTKGNDCVECSVLYYYNSSTLFIKKTNISFGEISLNLEETHLESILKIFKPLFSKKEENNPHFEADSCITIKDFEIGELSMKVNCIKKKGGDFKGRVLFFVMNNISDFNLVVQRITIQNHRTDIKKIVGVLIEYYKSQIYNNMFKVFGHLDFLGNVGALSSTISGTIKENVKKKTGFFKGSKNLLVNTLCGVSTTLGKISKSVKNNAGLLTFDKDFSDSTEYHPYQQDAWLSIPIKKNDIKSIELLMKGTEKLFHSVYSGLVGVARKPIQGSQDGVSGILLGLGKGMIGAISKPVVGVSELVSNCTEIISNSSGLGTRRRVLYPLYTEGSIGNYDLDVSASYYFFSAYLKQKNEEEFIDGSFGYFEGEAILVLTNKRLIISTDTGVREIEFLDISIDSREKHLFKVENIEKTKSLEVSANRCQFVESLLKILM</sequence>
<dbReference type="GO" id="GO:0045053">
    <property type="term" value="P:protein retention in Golgi apparatus"/>
    <property type="evidence" value="ECO:0007669"/>
    <property type="project" value="TreeGrafter"/>
</dbReference>
<protein>
    <submittedName>
        <fullName evidence="2">Vacuolar protein sorting-associated protein 13a</fullName>
    </submittedName>
</protein>
<keyword evidence="3" id="KW-1185">Reference proteome</keyword>
<dbReference type="PANTHER" id="PTHR16166">
    <property type="entry name" value="VACUOLAR PROTEIN SORTING-ASSOCIATED PROTEIN VPS13"/>
    <property type="match status" value="1"/>
</dbReference>
<comment type="similarity">
    <text evidence="1">Belongs to the VPS13 family.</text>
</comment>
<organism evidence="2 3">
    <name type="scientific">Nosema granulosis</name>
    <dbReference type="NCBI Taxonomy" id="83296"/>
    <lineage>
        <taxon>Eukaryota</taxon>
        <taxon>Fungi</taxon>
        <taxon>Fungi incertae sedis</taxon>
        <taxon>Microsporidia</taxon>
        <taxon>Nosematidae</taxon>
        <taxon>Nosema</taxon>
    </lineage>
</organism>
<dbReference type="OrthoDB" id="2191600at2759"/>
<name>A0A9P6L0B8_9MICR</name>
<dbReference type="Proteomes" id="UP000740883">
    <property type="component" value="Unassembled WGS sequence"/>
</dbReference>
<gene>
    <name evidence="2" type="primary">vps13a</name>
    <name evidence="2" type="ORF">NGRA_0107</name>
</gene>
<comment type="caution">
    <text evidence="2">The sequence shown here is derived from an EMBL/GenBank/DDBJ whole genome shotgun (WGS) entry which is preliminary data.</text>
</comment>
<evidence type="ECO:0000256" key="1">
    <source>
        <dbReference type="ARBA" id="ARBA00006545"/>
    </source>
</evidence>
<accession>A0A9P6L0B8</accession>
<evidence type="ECO:0000313" key="3">
    <source>
        <dbReference type="Proteomes" id="UP000740883"/>
    </source>
</evidence>
<evidence type="ECO:0000313" key="2">
    <source>
        <dbReference type="EMBL" id="KAF9764957.1"/>
    </source>
</evidence>
<dbReference type="PANTHER" id="PTHR16166:SF93">
    <property type="entry name" value="INTERMEMBRANE LIPID TRANSFER PROTEIN VPS13"/>
    <property type="match status" value="1"/>
</dbReference>
<dbReference type="GO" id="GO:0006623">
    <property type="term" value="P:protein targeting to vacuole"/>
    <property type="evidence" value="ECO:0007669"/>
    <property type="project" value="TreeGrafter"/>
</dbReference>
<dbReference type="EMBL" id="SBJO01000003">
    <property type="protein sequence ID" value="KAF9764957.1"/>
    <property type="molecule type" value="Genomic_DNA"/>
</dbReference>
<proteinExistence type="inferred from homology"/>
<reference evidence="2 3" key="1">
    <citation type="journal article" date="2020" name="Genome Biol. Evol.">
        <title>Comparative genomics of strictly vertically transmitted, feminizing microsporidia endosymbionts of amphipod crustaceans.</title>
        <authorList>
            <person name="Cormier A."/>
            <person name="Chebbi M.A."/>
            <person name="Giraud I."/>
            <person name="Wattier R."/>
            <person name="Teixeira M."/>
            <person name="Gilbert C."/>
            <person name="Rigaud T."/>
            <person name="Cordaux R."/>
        </authorList>
    </citation>
    <scope>NUCLEOTIDE SEQUENCE [LARGE SCALE GENOMIC DNA]</scope>
    <source>
        <strain evidence="2 3">Ou3-Ou53</strain>
    </source>
</reference>
<dbReference type="InterPro" id="IPR026847">
    <property type="entry name" value="VPS13"/>
</dbReference>
<dbReference type="AlphaFoldDB" id="A0A9P6L0B8"/>